<keyword evidence="1" id="KW-0175">Coiled coil</keyword>
<dbReference type="Proteomes" id="UP001652625">
    <property type="component" value="Chromosome 10"/>
</dbReference>
<feature type="coiled-coil region" evidence="1">
    <location>
        <begin position="153"/>
        <end position="197"/>
    </location>
</feature>
<dbReference type="PANTHER" id="PTHR23313">
    <property type="entry name" value="TSEC1-RELATED"/>
    <property type="match status" value="1"/>
</dbReference>
<protein>
    <submittedName>
        <fullName evidence="3">Testis-expressed protein 9 isoform X2</fullName>
    </submittedName>
</protein>
<keyword evidence="2" id="KW-1185">Reference proteome</keyword>
<reference evidence="3" key="1">
    <citation type="submission" date="2025-08" db="UniProtKB">
        <authorList>
            <consortium name="RefSeq"/>
        </authorList>
    </citation>
    <scope>IDENTIFICATION</scope>
</reference>
<organism evidence="2 3">
    <name type="scientific">Hydra vulgaris</name>
    <name type="common">Hydra</name>
    <name type="synonym">Hydra attenuata</name>
    <dbReference type="NCBI Taxonomy" id="6087"/>
    <lineage>
        <taxon>Eukaryota</taxon>
        <taxon>Metazoa</taxon>
        <taxon>Cnidaria</taxon>
        <taxon>Hydrozoa</taxon>
        <taxon>Hydroidolina</taxon>
        <taxon>Anthoathecata</taxon>
        <taxon>Aplanulata</taxon>
        <taxon>Hydridae</taxon>
        <taxon>Hydra</taxon>
    </lineage>
</organism>
<sequence>MTELSNKGNVSISNKEQQFKERNALLEQKTANLISEAEAVFKVHEALFADISINDVSKNSENVNKDVKENIPTNQTCVKSGATKNQKLSLNAQKKPAKKLNQRPVTLSNISAIEERALFADHINNIEISNGSYTPSAEDVIPIISEIGSDASMRYLKAKLRVMQEEYQKLEIQCQEKEKIISQLNNAIKEKEELENLQIKKNSILQSGIEKYKKLQEELSTKNCDLESQLINFKKEIDSLAREKKNALSTISSLEVRLNRALEDAEKYKNALQKSKENLKVANDTDKKQFEFLKNENIRLEKQKCELMTAFKKQLKLIDILKRQKMHIEAAKLLEFTEEEFMRTLDWNT</sequence>
<feature type="coiled-coil region" evidence="1">
    <location>
        <begin position="230"/>
        <end position="303"/>
    </location>
</feature>
<dbReference type="GeneID" id="100211287"/>
<accession>A0ABM4CP29</accession>
<gene>
    <name evidence="3" type="primary">LOC100211287</name>
</gene>
<evidence type="ECO:0000313" key="2">
    <source>
        <dbReference type="Proteomes" id="UP001652625"/>
    </source>
</evidence>
<evidence type="ECO:0000313" key="3">
    <source>
        <dbReference type="RefSeq" id="XP_065663600.1"/>
    </source>
</evidence>
<dbReference type="PANTHER" id="PTHR23313:SF0">
    <property type="entry name" value="TESTIS-EXPRESSED PROTEIN 9"/>
    <property type="match status" value="1"/>
</dbReference>
<dbReference type="RefSeq" id="XP_065663600.1">
    <property type="nucleotide sequence ID" value="XM_065807528.1"/>
</dbReference>
<name>A0ABM4CP29_HYDVU</name>
<evidence type="ECO:0000256" key="1">
    <source>
        <dbReference type="SAM" id="Coils"/>
    </source>
</evidence>
<proteinExistence type="predicted"/>